<evidence type="ECO:0000256" key="1">
    <source>
        <dbReference type="SAM" id="Phobius"/>
    </source>
</evidence>
<dbReference type="STRING" id="58114.SAMN05216270_101106"/>
<dbReference type="Proteomes" id="UP000198949">
    <property type="component" value="Unassembled WGS sequence"/>
</dbReference>
<reference evidence="3" key="1">
    <citation type="submission" date="2016-10" db="EMBL/GenBank/DDBJ databases">
        <authorList>
            <person name="Varghese N."/>
            <person name="Submissions S."/>
        </authorList>
    </citation>
    <scope>NUCLEOTIDE SEQUENCE [LARGE SCALE GENOMIC DNA]</scope>
    <source>
        <strain evidence="3">CGMCC 4.3516</strain>
    </source>
</reference>
<feature type="transmembrane region" description="Helical" evidence="1">
    <location>
        <begin position="25"/>
        <end position="43"/>
    </location>
</feature>
<gene>
    <name evidence="2" type="ORF">SAMN05216270_101106</name>
</gene>
<protein>
    <submittedName>
        <fullName evidence="2">Uncharacterized protein</fullName>
    </submittedName>
</protein>
<proteinExistence type="predicted"/>
<dbReference type="AlphaFoldDB" id="A0A1G6QTP0"/>
<dbReference type="EMBL" id="FNAD01000001">
    <property type="protein sequence ID" value="SDC95700.1"/>
    <property type="molecule type" value="Genomic_DNA"/>
</dbReference>
<evidence type="ECO:0000313" key="3">
    <source>
        <dbReference type="Proteomes" id="UP000198949"/>
    </source>
</evidence>
<keyword evidence="1" id="KW-0812">Transmembrane</keyword>
<name>A0A1G6QTP0_9ACTN</name>
<sequence length="121" mass="13111">MAVLVTLIVLKIRNRSKGVQQTRSLGFAAVAVAGLFGIVIVYGQGEFDAALYQDVEMLCPANGAGTHIGWEYSDLPLRRTLLCSEGNVELVPAWVNPALFALFAAVLGFFAVSLVTWRRGR</sequence>
<keyword evidence="3" id="KW-1185">Reference proteome</keyword>
<organism evidence="2 3">
    <name type="scientific">Glycomyces harbinensis</name>
    <dbReference type="NCBI Taxonomy" id="58114"/>
    <lineage>
        <taxon>Bacteria</taxon>
        <taxon>Bacillati</taxon>
        <taxon>Actinomycetota</taxon>
        <taxon>Actinomycetes</taxon>
        <taxon>Glycomycetales</taxon>
        <taxon>Glycomycetaceae</taxon>
        <taxon>Glycomyces</taxon>
    </lineage>
</organism>
<keyword evidence="1" id="KW-1133">Transmembrane helix</keyword>
<feature type="transmembrane region" description="Helical" evidence="1">
    <location>
        <begin position="98"/>
        <end position="117"/>
    </location>
</feature>
<evidence type="ECO:0000313" key="2">
    <source>
        <dbReference type="EMBL" id="SDC95700.1"/>
    </source>
</evidence>
<keyword evidence="1" id="KW-0472">Membrane</keyword>
<accession>A0A1G6QTP0</accession>